<dbReference type="Proteomes" id="UP000007136">
    <property type="component" value="Chromosome"/>
</dbReference>
<accession>B1ZDI7</accession>
<dbReference type="KEGG" id="mpo:Mpop_1363"/>
<protein>
    <submittedName>
        <fullName evidence="1">Uncharacterized protein</fullName>
    </submittedName>
</protein>
<reference evidence="1" key="1">
    <citation type="submission" date="2008-04" db="EMBL/GenBank/DDBJ databases">
        <title>Complete sequence of chromosome of Methylobacterium populi BJ001.</title>
        <authorList>
            <consortium name="US DOE Joint Genome Institute"/>
            <person name="Copeland A."/>
            <person name="Lucas S."/>
            <person name="Lapidus A."/>
            <person name="Glavina del Rio T."/>
            <person name="Dalin E."/>
            <person name="Tice H."/>
            <person name="Bruce D."/>
            <person name="Goodwin L."/>
            <person name="Pitluck S."/>
            <person name="Chertkov O."/>
            <person name="Brettin T."/>
            <person name="Detter J.C."/>
            <person name="Han C."/>
            <person name="Kuske C.R."/>
            <person name="Schmutz J."/>
            <person name="Larimer F."/>
            <person name="Land M."/>
            <person name="Hauser L."/>
            <person name="Kyrpides N."/>
            <person name="Mikhailova N."/>
            <person name="Marx C."/>
            <person name="Richardson P."/>
        </authorList>
    </citation>
    <scope>NUCLEOTIDE SEQUENCE [LARGE SCALE GENOMIC DNA]</scope>
    <source>
        <strain evidence="1">BJ001</strain>
    </source>
</reference>
<dbReference type="STRING" id="441620.Mpop_1363"/>
<gene>
    <name evidence="1" type="ordered locus">Mpop_1363</name>
</gene>
<name>B1ZDI7_METPB</name>
<dbReference type="AlphaFoldDB" id="B1ZDI7"/>
<sequence>MSATVLPFRFARRLPQIRKTAAYMATVPVNHAEGHLREQLRRLEEGLRKKGVAEPLISSEVASYEGAIRAHLWRLLISEGGAA</sequence>
<organism evidence="1 2">
    <name type="scientific">Methylorubrum populi (strain ATCC BAA-705 / NCIMB 13946 / BJ001)</name>
    <name type="common">Methylobacterium populi</name>
    <dbReference type="NCBI Taxonomy" id="441620"/>
    <lineage>
        <taxon>Bacteria</taxon>
        <taxon>Pseudomonadati</taxon>
        <taxon>Pseudomonadota</taxon>
        <taxon>Alphaproteobacteria</taxon>
        <taxon>Hyphomicrobiales</taxon>
        <taxon>Methylobacteriaceae</taxon>
        <taxon>Methylorubrum</taxon>
    </lineage>
</organism>
<dbReference type="RefSeq" id="WP_012453278.1">
    <property type="nucleotide sequence ID" value="NC_010725.1"/>
</dbReference>
<evidence type="ECO:0000313" key="2">
    <source>
        <dbReference type="Proteomes" id="UP000007136"/>
    </source>
</evidence>
<evidence type="ECO:0000313" key="1">
    <source>
        <dbReference type="EMBL" id="ACB79530.1"/>
    </source>
</evidence>
<dbReference type="EMBL" id="CP001029">
    <property type="protein sequence ID" value="ACB79530.1"/>
    <property type="molecule type" value="Genomic_DNA"/>
</dbReference>
<dbReference type="HOGENOM" id="CLU_193717_0_0_5"/>
<dbReference type="Pfam" id="PF19551">
    <property type="entry name" value="DUF6074"/>
    <property type="match status" value="1"/>
</dbReference>
<proteinExistence type="predicted"/>
<dbReference type="OrthoDB" id="8253545at2"/>
<dbReference type="InterPro" id="IPR045720">
    <property type="entry name" value="DUF6074"/>
</dbReference>